<evidence type="ECO:0000256" key="2">
    <source>
        <dbReference type="SAM" id="Phobius"/>
    </source>
</evidence>
<proteinExistence type="predicted"/>
<protein>
    <submittedName>
        <fullName evidence="3">Uncharacterized protein</fullName>
    </submittedName>
</protein>
<sequence length="238" mass="24794">MTEQQIRDGFERLDSALAPPLDAQERVARRVTARRRRRRATVAGGTAFVLVAGVGTAVALSGGDDPDGRTIATDQPPGPTSTLVMTRPDGSTVAFPDVTVSCDPPVANGDQPIDTPTPDRIWAYSPIEFSGSIEDDDATVSKPFVLIQGIVSELEGGPVLTYPIEGPGGSSPEPINVFIADTEGAPDGNELSSSVGDTGTVRVLEASCEPVPTLRLEVSGTLGSEEGKQSVVLDGLLR</sequence>
<dbReference type="RefSeq" id="WP_345170638.1">
    <property type="nucleotide sequence ID" value="NZ_BAABFQ010000001.1"/>
</dbReference>
<feature type="transmembrane region" description="Helical" evidence="2">
    <location>
        <begin position="40"/>
        <end position="60"/>
    </location>
</feature>
<dbReference type="Proteomes" id="UP001595956">
    <property type="component" value="Unassembled WGS sequence"/>
</dbReference>
<organism evidence="3 4">
    <name type="scientific">Nocardioides caricicola</name>
    <dbReference type="NCBI Taxonomy" id="634770"/>
    <lineage>
        <taxon>Bacteria</taxon>
        <taxon>Bacillati</taxon>
        <taxon>Actinomycetota</taxon>
        <taxon>Actinomycetes</taxon>
        <taxon>Propionibacteriales</taxon>
        <taxon>Nocardioidaceae</taxon>
        <taxon>Nocardioides</taxon>
    </lineage>
</organism>
<dbReference type="EMBL" id="JBHSMD010000005">
    <property type="protein sequence ID" value="MFC5494662.1"/>
    <property type="molecule type" value="Genomic_DNA"/>
</dbReference>
<keyword evidence="2" id="KW-1133">Transmembrane helix</keyword>
<evidence type="ECO:0000256" key="1">
    <source>
        <dbReference type="SAM" id="MobiDB-lite"/>
    </source>
</evidence>
<comment type="caution">
    <text evidence="3">The sequence shown here is derived from an EMBL/GenBank/DDBJ whole genome shotgun (WGS) entry which is preliminary data.</text>
</comment>
<feature type="region of interest" description="Disordered" evidence="1">
    <location>
        <begin position="61"/>
        <end position="80"/>
    </location>
</feature>
<accession>A0ABW0N6K4</accession>
<evidence type="ECO:0000313" key="3">
    <source>
        <dbReference type="EMBL" id="MFC5494662.1"/>
    </source>
</evidence>
<gene>
    <name evidence="3" type="ORF">ACFPKY_16220</name>
</gene>
<evidence type="ECO:0000313" key="4">
    <source>
        <dbReference type="Proteomes" id="UP001595956"/>
    </source>
</evidence>
<name>A0ABW0N6K4_9ACTN</name>
<keyword evidence="4" id="KW-1185">Reference proteome</keyword>
<keyword evidence="2" id="KW-0812">Transmembrane</keyword>
<keyword evidence="2" id="KW-0472">Membrane</keyword>
<reference evidence="4" key="1">
    <citation type="journal article" date="2019" name="Int. J. Syst. Evol. Microbiol.">
        <title>The Global Catalogue of Microorganisms (GCM) 10K type strain sequencing project: providing services to taxonomists for standard genome sequencing and annotation.</title>
        <authorList>
            <consortium name="The Broad Institute Genomics Platform"/>
            <consortium name="The Broad Institute Genome Sequencing Center for Infectious Disease"/>
            <person name="Wu L."/>
            <person name="Ma J."/>
        </authorList>
    </citation>
    <scope>NUCLEOTIDE SEQUENCE [LARGE SCALE GENOMIC DNA]</scope>
    <source>
        <strain evidence="4">KACC 13778</strain>
    </source>
</reference>